<proteinExistence type="inferred from homology"/>
<evidence type="ECO:0000313" key="8">
    <source>
        <dbReference type="EMBL" id="KRU11825.1"/>
    </source>
</evidence>
<dbReference type="KEGG" id="cpat:CLPA_c21070"/>
<feature type="region of interest" description="Phosphopantothenate--cysteine ligase" evidence="3">
    <location>
        <begin position="189"/>
        <end position="395"/>
    </location>
</feature>
<evidence type="ECO:0000313" key="9">
    <source>
        <dbReference type="Proteomes" id="UP000028042"/>
    </source>
</evidence>
<dbReference type="Pfam" id="PF04127">
    <property type="entry name" value="DFP"/>
    <property type="match status" value="1"/>
</dbReference>
<evidence type="ECO:0000313" key="10">
    <source>
        <dbReference type="Proteomes" id="UP000030905"/>
    </source>
</evidence>
<evidence type="ECO:0000256" key="3">
    <source>
        <dbReference type="HAMAP-Rule" id="MF_02225"/>
    </source>
</evidence>
<keyword evidence="10" id="KW-1185">Reference proteome</keyword>
<dbReference type="InterPro" id="IPR036551">
    <property type="entry name" value="Flavin_trans-like"/>
</dbReference>
<dbReference type="InterPro" id="IPR003382">
    <property type="entry name" value="Flavoprotein"/>
</dbReference>
<keyword evidence="3 4" id="KW-0285">Flavoprotein</keyword>
<comment type="function">
    <text evidence="4">Catalyzes two steps in the biosynthesis of coenzyme A. In the first step cysteine is conjugated to 4'-phosphopantothenate to form 4-phosphopantothenoylcysteine, in the latter compound is decarboxylated to form 4'-phosphopantotheine.</text>
</comment>
<dbReference type="EC" id="4.1.1.36" evidence="3"/>
<dbReference type="Pfam" id="PF02441">
    <property type="entry name" value="Flavoprotein"/>
    <property type="match status" value="1"/>
</dbReference>
<keyword evidence="2 3" id="KW-0456">Lyase</keyword>
<feature type="domain" description="DNA/pantothenate metabolism flavoprotein C-terminal" evidence="6">
    <location>
        <begin position="185"/>
        <end position="392"/>
    </location>
</feature>
<dbReference type="Gene3D" id="3.40.50.1950">
    <property type="entry name" value="Flavin prenyltransferase-like"/>
    <property type="match status" value="1"/>
</dbReference>
<keyword evidence="3" id="KW-0460">Magnesium</keyword>
<dbReference type="GO" id="GO:0046872">
    <property type="term" value="F:metal ion binding"/>
    <property type="evidence" value="ECO:0007669"/>
    <property type="project" value="UniProtKB-KW"/>
</dbReference>
<comment type="catalytic activity">
    <reaction evidence="3 4">
        <text>N-[(R)-4-phosphopantothenoyl]-L-cysteine + H(+) = (R)-4'-phosphopantetheine + CO2</text>
        <dbReference type="Rhea" id="RHEA:16793"/>
        <dbReference type="ChEBI" id="CHEBI:15378"/>
        <dbReference type="ChEBI" id="CHEBI:16526"/>
        <dbReference type="ChEBI" id="CHEBI:59458"/>
        <dbReference type="ChEBI" id="CHEBI:61723"/>
        <dbReference type="EC" id="4.1.1.36"/>
    </reaction>
</comment>
<dbReference type="Proteomes" id="UP000030905">
    <property type="component" value="Chromosome"/>
</dbReference>
<keyword evidence="1 3" id="KW-0210">Decarboxylase</keyword>
<keyword evidence="3 4" id="KW-0436">Ligase</keyword>
<dbReference type="GO" id="GO:0004632">
    <property type="term" value="F:phosphopantothenate--cysteine ligase activity"/>
    <property type="evidence" value="ECO:0007669"/>
    <property type="project" value="UniProtKB-UniRule"/>
</dbReference>
<dbReference type="InterPro" id="IPR035929">
    <property type="entry name" value="CoaB-like_sf"/>
</dbReference>
<dbReference type="GO" id="GO:0004633">
    <property type="term" value="F:phosphopantothenoylcysteine decarboxylase activity"/>
    <property type="evidence" value="ECO:0007669"/>
    <property type="project" value="UniProtKB-UniRule"/>
</dbReference>
<evidence type="ECO:0000259" key="6">
    <source>
        <dbReference type="Pfam" id="PF04127"/>
    </source>
</evidence>
<feature type="binding site" evidence="3">
    <location>
        <position position="287"/>
    </location>
    <ligand>
        <name>CTP</name>
        <dbReference type="ChEBI" id="CHEBI:37563"/>
    </ligand>
</feature>
<dbReference type="EMBL" id="CP009268">
    <property type="protein sequence ID" value="AJA52165.1"/>
    <property type="molecule type" value="Genomic_DNA"/>
</dbReference>
<dbReference type="AlphaFoldDB" id="A0A0H3J533"/>
<dbReference type="EMBL" id="JPGY02000001">
    <property type="protein sequence ID" value="KRU11825.1"/>
    <property type="molecule type" value="Genomic_DNA"/>
</dbReference>
<dbReference type="RefSeq" id="WP_003442085.1">
    <property type="nucleotide sequence ID" value="NZ_ANZB01000002.1"/>
</dbReference>
<reference evidence="8 9" key="3">
    <citation type="journal article" name="Genome Announc.">
        <title>Improved Draft Genome Sequence of Clostridium pasteurianum Strain ATCC 6013 (DSM 525) Using a Hybrid Next-Generation Sequencing Approach.</title>
        <authorList>
            <person name="Pyne M.E."/>
            <person name="Utturkar S."/>
            <person name="Brown S.D."/>
            <person name="Moo-Young M."/>
            <person name="Chung D.A."/>
            <person name="Chou C.P."/>
        </authorList>
    </citation>
    <scope>NUCLEOTIDE SEQUENCE [LARGE SCALE GENOMIC DNA]</scope>
    <source>
        <strain evidence="8 9">ATCC 6013</strain>
    </source>
</reference>
<dbReference type="InterPro" id="IPR007085">
    <property type="entry name" value="DNA/pantothenate-metab_flavo_C"/>
</dbReference>
<comment type="cofactor">
    <cofactor evidence="3">
        <name>Mg(2+)</name>
        <dbReference type="ChEBI" id="CHEBI:18420"/>
    </cofactor>
</comment>
<dbReference type="GO" id="GO:0071513">
    <property type="term" value="C:phosphopantothenoylcysteine decarboxylase complex"/>
    <property type="evidence" value="ECO:0007669"/>
    <property type="project" value="TreeGrafter"/>
</dbReference>
<dbReference type="InterPro" id="IPR005252">
    <property type="entry name" value="CoaBC"/>
</dbReference>
<feature type="binding site" evidence="3">
    <location>
        <position position="277"/>
    </location>
    <ligand>
        <name>CTP</name>
        <dbReference type="ChEBI" id="CHEBI:37563"/>
    </ligand>
</feature>
<dbReference type="GO" id="GO:0010181">
    <property type="term" value="F:FMN binding"/>
    <property type="evidence" value="ECO:0007669"/>
    <property type="project" value="UniProtKB-UniRule"/>
</dbReference>
<reference evidence="8" key="2">
    <citation type="submission" date="2015-10" db="EMBL/GenBank/DDBJ databases">
        <title>Improved Draft Genome Sequence of Clostridium pasteurianum Strain ATCC 6013 (DSM 525) Using a Hybrid Next-Generation Sequencing Approach.</title>
        <authorList>
            <person name="Pyne M.E."/>
            <person name="Utturkar S.M."/>
            <person name="Brown S.D."/>
            <person name="Moo-Young M."/>
            <person name="Chung D.A."/>
            <person name="Chou P.C."/>
        </authorList>
    </citation>
    <scope>NUCLEOTIDE SEQUENCE</scope>
    <source>
        <strain evidence="8">ATCC 6013</strain>
    </source>
</reference>
<comment type="similarity">
    <text evidence="3 4">In the N-terminal section; belongs to the HFCD (homo-oligomeric flavin containing Cys decarboxylase) superfamily.</text>
</comment>
<comment type="pathway">
    <text evidence="3 4">Cofactor biosynthesis; coenzyme A biosynthesis; CoA from (R)-pantothenate: step 2/5.</text>
</comment>
<evidence type="ECO:0000256" key="2">
    <source>
        <dbReference type="ARBA" id="ARBA00023239"/>
    </source>
</evidence>
<comment type="pathway">
    <text evidence="3 4">Cofactor biosynthesis; coenzyme A biosynthesis; CoA from (R)-pantothenate: step 3/5.</text>
</comment>
<accession>A0A0H3J533</accession>
<dbReference type="PANTHER" id="PTHR14359:SF6">
    <property type="entry name" value="PHOSPHOPANTOTHENOYLCYSTEINE DECARBOXYLASE"/>
    <property type="match status" value="1"/>
</dbReference>
<feature type="binding site" evidence="3">
    <location>
        <position position="321"/>
    </location>
    <ligand>
        <name>CTP</name>
        <dbReference type="ChEBI" id="CHEBI:37563"/>
    </ligand>
</feature>
<protein>
    <recommendedName>
        <fullName evidence="3">Coenzyme A biosynthesis bifunctional protein CoaBC</fullName>
    </recommendedName>
    <alternativeName>
        <fullName evidence="3">DNA/pantothenate metabolism flavoprotein</fullName>
    </alternativeName>
    <alternativeName>
        <fullName evidence="3">Phosphopantothenoylcysteine synthetase/decarboxylase</fullName>
        <shortName evidence="3">PPCS-PPCDC</shortName>
    </alternativeName>
    <domain>
        <recommendedName>
            <fullName evidence="3">Phosphopantothenoylcysteine decarboxylase</fullName>
            <shortName evidence="3">PPC decarboxylase</shortName>
            <shortName evidence="3">PPC-DC</shortName>
            <ecNumber evidence="3">4.1.1.36</ecNumber>
        </recommendedName>
        <alternativeName>
            <fullName evidence="3">CoaC</fullName>
        </alternativeName>
    </domain>
    <domain>
        <recommendedName>
            <fullName evidence="3">Phosphopantothenate--cysteine ligase</fullName>
            <ecNumber evidence="3">6.3.2.5</ecNumber>
        </recommendedName>
        <alternativeName>
            <fullName evidence="3">CoaB</fullName>
        </alternativeName>
        <alternativeName>
            <fullName evidence="3">Phosphopantothenoylcysteine synthetase</fullName>
            <shortName evidence="3">PPC synthetase</shortName>
            <shortName evidence="3">PPC-S</shortName>
        </alternativeName>
    </domain>
</protein>
<dbReference type="HAMAP" id="MF_02225">
    <property type="entry name" value="CoaBC"/>
    <property type="match status" value="1"/>
</dbReference>
<feature type="binding site" evidence="3">
    <location>
        <position position="335"/>
    </location>
    <ligand>
        <name>CTP</name>
        <dbReference type="ChEBI" id="CHEBI:37563"/>
    </ligand>
</feature>
<feature type="binding site" evidence="3">
    <location>
        <position position="339"/>
    </location>
    <ligand>
        <name>CTP</name>
        <dbReference type="ChEBI" id="CHEBI:37563"/>
    </ligand>
</feature>
<dbReference type="eggNOG" id="COG0452">
    <property type="taxonomic scope" value="Bacteria"/>
</dbReference>
<keyword evidence="3" id="KW-0511">Multifunctional enzyme</keyword>
<evidence type="ECO:0000256" key="4">
    <source>
        <dbReference type="RuleBase" id="RU364078"/>
    </source>
</evidence>
<dbReference type="PATRIC" id="fig|1262449.3.peg.889"/>
<comment type="catalytic activity">
    <reaction evidence="3 4">
        <text>(R)-4'-phosphopantothenate + L-cysteine + CTP = N-[(R)-4-phosphopantothenoyl]-L-cysteine + CMP + diphosphate + H(+)</text>
        <dbReference type="Rhea" id="RHEA:19397"/>
        <dbReference type="ChEBI" id="CHEBI:10986"/>
        <dbReference type="ChEBI" id="CHEBI:15378"/>
        <dbReference type="ChEBI" id="CHEBI:33019"/>
        <dbReference type="ChEBI" id="CHEBI:35235"/>
        <dbReference type="ChEBI" id="CHEBI:37563"/>
        <dbReference type="ChEBI" id="CHEBI:59458"/>
        <dbReference type="ChEBI" id="CHEBI:60377"/>
        <dbReference type="EC" id="6.3.2.5"/>
    </reaction>
</comment>
<dbReference type="GO" id="GO:0015937">
    <property type="term" value="P:coenzyme A biosynthetic process"/>
    <property type="evidence" value="ECO:0007669"/>
    <property type="project" value="UniProtKB-UniRule"/>
</dbReference>
<dbReference type="SUPFAM" id="SSF102645">
    <property type="entry name" value="CoaB-like"/>
    <property type="match status" value="1"/>
</dbReference>
<evidence type="ECO:0000256" key="1">
    <source>
        <dbReference type="ARBA" id="ARBA00022793"/>
    </source>
</evidence>
<dbReference type="Proteomes" id="UP000028042">
    <property type="component" value="Unassembled WGS sequence"/>
</dbReference>
<keyword evidence="3 4" id="KW-0288">FMN</keyword>
<reference evidence="7 10" key="1">
    <citation type="journal article" date="2015" name="Genome Announc.">
        <title>Complete Genome Sequence of the Nitrogen-Fixing and Solvent-Producing Clostridium pasteurianum DSM 525.</title>
        <authorList>
            <person name="Poehlein A."/>
            <person name="Grosse-Honebrink A."/>
            <person name="Zhang Y."/>
            <person name="Minton N.P."/>
            <person name="Daniel R."/>
        </authorList>
    </citation>
    <scope>NUCLEOTIDE SEQUENCE [LARGE SCALE GENOMIC DNA]</scope>
    <source>
        <strain evidence="7">DSM 525</strain>
        <strain evidence="10">DSM 525 / ATCC 6013</strain>
    </source>
</reference>
<dbReference type="UniPathway" id="UPA00241">
    <property type="reaction ID" value="UER00353"/>
</dbReference>
<name>A0A0H3J533_CLOPA</name>
<comment type="function">
    <text evidence="3">Catalyzes two sequential steps in the biosynthesis of coenzyme A. In the first step cysteine is conjugated to 4'-phosphopantothenate to form 4-phosphopantothenoylcysteine. In the second step the latter compound is decarboxylated to form 4'-phosphopantotheine.</text>
</comment>
<feature type="domain" description="Flavoprotein" evidence="5">
    <location>
        <begin position="4"/>
        <end position="167"/>
    </location>
</feature>
<dbReference type="GeneID" id="93074256"/>
<dbReference type="GO" id="GO:0015941">
    <property type="term" value="P:pantothenate catabolic process"/>
    <property type="evidence" value="ECO:0007669"/>
    <property type="project" value="InterPro"/>
</dbReference>
<evidence type="ECO:0000259" key="5">
    <source>
        <dbReference type="Pfam" id="PF02441"/>
    </source>
</evidence>
<comment type="cofactor">
    <cofactor evidence="3">
        <name>FMN</name>
        <dbReference type="ChEBI" id="CHEBI:58210"/>
    </cofactor>
    <text evidence="3">Binds 1 FMN per subunit.</text>
</comment>
<organism evidence="7 10">
    <name type="scientific">Clostridium pasteurianum DSM 525 = ATCC 6013</name>
    <dbReference type="NCBI Taxonomy" id="1262449"/>
    <lineage>
        <taxon>Bacteria</taxon>
        <taxon>Bacillati</taxon>
        <taxon>Bacillota</taxon>
        <taxon>Clostridia</taxon>
        <taxon>Eubacteriales</taxon>
        <taxon>Clostridiaceae</taxon>
        <taxon>Clostridium</taxon>
    </lineage>
</organism>
<feature type="region of interest" description="Phosphopantothenoylcysteine decarboxylase" evidence="3">
    <location>
        <begin position="1"/>
        <end position="188"/>
    </location>
</feature>
<dbReference type="EC" id="6.3.2.5" evidence="3"/>
<keyword evidence="3" id="KW-0479">Metal-binding</keyword>
<dbReference type="Gene3D" id="3.40.50.10300">
    <property type="entry name" value="CoaB-like"/>
    <property type="match status" value="1"/>
</dbReference>
<dbReference type="KEGG" id="cpae:CPAST_c21070"/>
<dbReference type="PANTHER" id="PTHR14359">
    <property type="entry name" value="HOMO-OLIGOMERIC FLAVIN CONTAINING CYS DECARBOXYLASE FAMILY"/>
    <property type="match status" value="1"/>
</dbReference>
<feature type="active site" description="Proton donor" evidence="3">
    <location>
        <position position="156"/>
    </location>
</feature>
<comment type="caution">
    <text evidence="3">Lacks conserved residue(s) required for the propagation of feature annotation.</text>
</comment>
<dbReference type="SUPFAM" id="SSF52507">
    <property type="entry name" value="Homo-oligomeric flavin-containing Cys decarboxylases, HFCD"/>
    <property type="match status" value="1"/>
</dbReference>
<comment type="similarity">
    <text evidence="3 4">In the C-terminal section; belongs to the PPC synthetase family.</text>
</comment>
<dbReference type="NCBIfam" id="TIGR00521">
    <property type="entry name" value="coaBC_dfp"/>
    <property type="match status" value="1"/>
</dbReference>
<sequence>MSSKNIVLGICGGIAVYKALDIVSRLKKKDINVNVIMTKSATEFVTPLSFQSLSQNMVISDMFEEPRAWEIQHISLAKKADLMLIVPATANIIGKVANGIADDMLSTTIMATTAPVVFAPAMNTNMYRNPIVQDNIQKLQRFGYKFILPSSGRLACGDVGEGKLPDTEYISNVALSMLYDKKDLIGKKVLVTAGPTVSYIDPVRYITNKSSGKMGYAIAEEARDRGAEVTLISGPSSLEKPYGVKIIDVDTNEDMYNKVLEYYNDSDIVIKSAAVADYKVKNYSEKKIKKADGDLNITFTRDNDILKVLGDKKKNQILIGFAAESNDLIENAKSKIYKKNLNYIIANDITLKDTGFSSDDNLVTIISNTGEVYNLDKMSKRNIARKMFDLLEEKR</sequence>
<gene>
    <name evidence="3 7" type="primary">coaBC</name>
    <name evidence="7" type="ORF">CLPA_c21070</name>
    <name evidence="8" type="ORF">CP6013_01072</name>
</gene>
<evidence type="ECO:0000313" key="7">
    <source>
        <dbReference type="EMBL" id="AJA52165.1"/>
    </source>
</evidence>